<dbReference type="AlphaFoldDB" id="A0A9Q1GPA7"/>
<organism evidence="2 3">
    <name type="scientific">Carnegiea gigantea</name>
    <dbReference type="NCBI Taxonomy" id="171969"/>
    <lineage>
        <taxon>Eukaryota</taxon>
        <taxon>Viridiplantae</taxon>
        <taxon>Streptophyta</taxon>
        <taxon>Embryophyta</taxon>
        <taxon>Tracheophyta</taxon>
        <taxon>Spermatophyta</taxon>
        <taxon>Magnoliopsida</taxon>
        <taxon>eudicotyledons</taxon>
        <taxon>Gunneridae</taxon>
        <taxon>Pentapetalae</taxon>
        <taxon>Caryophyllales</taxon>
        <taxon>Cactineae</taxon>
        <taxon>Cactaceae</taxon>
        <taxon>Cactoideae</taxon>
        <taxon>Echinocereeae</taxon>
        <taxon>Carnegiea</taxon>
    </lineage>
</organism>
<name>A0A9Q1GPA7_9CARY</name>
<evidence type="ECO:0000256" key="1">
    <source>
        <dbReference type="SAM" id="MobiDB-lite"/>
    </source>
</evidence>
<evidence type="ECO:0000313" key="2">
    <source>
        <dbReference type="EMBL" id="KAJ8424391.1"/>
    </source>
</evidence>
<protein>
    <submittedName>
        <fullName evidence="2">Uncharacterized protein</fullName>
    </submittedName>
</protein>
<evidence type="ECO:0000313" key="3">
    <source>
        <dbReference type="Proteomes" id="UP001153076"/>
    </source>
</evidence>
<gene>
    <name evidence="2" type="ORF">Cgig2_013813</name>
</gene>
<feature type="compositionally biased region" description="Basic and acidic residues" evidence="1">
    <location>
        <begin position="241"/>
        <end position="269"/>
    </location>
</feature>
<accession>A0A9Q1GPA7</accession>
<dbReference type="EMBL" id="JAKOGI010001693">
    <property type="protein sequence ID" value="KAJ8424391.1"/>
    <property type="molecule type" value="Genomic_DNA"/>
</dbReference>
<dbReference type="Proteomes" id="UP001153076">
    <property type="component" value="Unassembled WGS sequence"/>
</dbReference>
<comment type="caution">
    <text evidence="2">The sequence shown here is derived from an EMBL/GenBank/DDBJ whole genome shotgun (WGS) entry which is preliminary data.</text>
</comment>
<feature type="region of interest" description="Disordered" evidence="1">
    <location>
        <begin position="146"/>
        <end position="168"/>
    </location>
</feature>
<sequence length="279" mass="31602">MAYIWMSLDLVQAAIKLGGGGSILWFDFRSLELDKGFCALKRNLEMCVMLVKLLGHHRKRMSSNTGSAASLSPPPAALWLRRRWTLSVPTKQKKKGEGKRHTHQKLGGGVARVTRIFFGPLIPSSAVHTRRSIQPPKKKLRKCHPRRRVRPRAAASVARRSRGTPHQTRFRPIYTVGVSVRIGKAWVKGRGWFQRAVVEGRFLHHMGSILGHGGHEKTTTRRRPRTGGARCSPTMAPEAPRNSERREAERLGQERDKKGRDAERGERVLEQPSQMRVRD</sequence>
<reference evidence="2" key="1">
    <citation type="submission" date="2022-04" db="EMBL/GenBank/DDBJ databases">
        <title>Carnegiea gigantea Genome sequencing and assembly v2.</title>
        <authorList>
            <person name="Copetti D."/>
            <person name="Sanderson M.J."/>
            <person name="Burquez A."/>
            <person name="Wojciechowski M.F."/>
        </authorList>
    </citation>
    <scope>NUCLEOTIDE SEQUENCE</scope>
    <source>
        <strain evidence="2">SGP5-SGP5p</strain>
        <tissue evidence="2">Aerial part</tissue>
    </source>
</reference>
<keyword evidence="3" id="KW-1185">Reference proteome</keyword>
<feature type="region of interest" description="Disordered" evidence="1">
    <location>
        <begin position="207"/>
        <end position="279"/>
    </location>
</feature>
<proteinExistence type="predicted"/>